<dbReference type="InterPro" id="IPR001282">
    <property type="entry name" value="G6P_DH"/>
</dbReference>
<keyword evidence="4 7" id="KW-0521">NADP</keyword>
<proteinExistence type="inferred from homology"/>
<dbReference type="Pfam" id="PF00479">
    <property type="entry name" value="G6PD_N"/>
    <property type="match status" value="1"/>
</dbReference>
<dbReference type="EC" id="1.1.1.49" evidence="7"/>
<feature type="binding site" evidence="7">
    <location>
        <position position="173"/>
    </location>
    <ligand>
        <name>substrate</name>
    </ligand>
</feature>
<dbReference type="InterPro" id="IPR019796">
    <property type="entry name" value="G6P_DH_AS"/>
</dbReference>
<evidence type="ECO:0000256" key="4">
    <source>
        <dbReference type="ARBA" id="ARBA00022857"/>
    </source>
</evidence>
<feature type="binding site" evidence="7">
    <location>
        <position position="139"/>
    </location>
    <ligand>
        <name>NADP(+)</name>
        <dbReference type="ChEBI" id="CHEBI:58349"/>
    </ligand>
</feature>
<keyword evidence="3 7" id="KW-0313">Glucose metabolism</keyword>
<dbReference type="InterPro" id="IPR022674">
    <property type="entry name" value="G6P_DH_NAD-bd"/>
</dbReference>
<accession>A0ABW4WA30</accession>
<feature type="binding site" evidence="7">
    <location>
        <position position="317"/>
    </location>
    <ligand>
        <name>substrate</name>
    </ligand>
</feature>
<evidence type="ECO:0000259" key="9">
    <source>
        <dbReference type="Pfam" id="PF02781"/>
    </source>
</evidence>
<feature type="binding site" evidence="7">
    <location>
        <position position="169"/>
    </location>
    <ligand>
        <name>substrate</name>
    </ligand>
</feature>
<evidence type="ECO:0000256" key="2">
    <source>
        <dbReference type="ARBA" id="ARBA00009975"/>
    </source>
</evidence>
<evidence type="ECO:0000256" key="1">
    <source>
        <dbReference type="ARBA" id="ARBA00004937"/>
    </source>
</evidence>
<dbReference type="PANTHER" id="PTHR23429">
    <property type="entry name" value="GLUCOSE-6-PHOSPHATE 1-DEHYDROGENASE G6PD"/>
    <property type="match status" value="1"/>
</dbReference>
<dbReference type="HAMAP" id="MF_00966">
    <property type="entry name" value="G6PD"/>
    <property type="match status" value="1"/>
</dbReference>
<dbReference type="GO" id="GO:0004345">
    <property type="term" value="F:glucose-6-phosphate dehydrogenase activity"/>
    <property type="evidence" value="ECO:0007669"/>
    <property type="project" value="UniProtKB-EC"/>
</dbReference>
<dbReference type="InterPro" id="IPR036291">
    <property type="entry name" value="NAD(P)-bd_dom_sf"/>
</dbReference>
<feature type="domain" description="Glucose-6-phosphate dehydrogenase C-terminal" evidence="9">
    <location>
        <begin position="181"/>
        <end position="443"/>
    </location>
</feature>
<comment type="similarity">
    <text evidence="2 7">Belongs to the glucose-6-phosphate dehydrogenase family.</text>
</comment>
<dbReference type="Pfam" id="PF02781">
    <property type="entry name" value="G6PD_C"/>
    <property type="match status" value="1"/>
</dbReference>
<comment type="catalytic activity">
    <reaction evidence="7">
        <text>D-glucose 6-phosphate + NADP(+) = 6-phospho-D-glucono-1,5-lactone + NADPH + H(+)</text>
        <dbReference type="Rhea" id="RHEA:15841"/>
        <dbReference type="ChEBI" id="CHEBI:15378"/>
        <dbReference type="ChEBI" id="CHEBI:57783"/>
        <dbReference type="ChEBI" id="CHEBI:57955"/>
        <dbReference type="ChEBI" id="CHEBI:58349"/>
        <dbReference type="ChEBI" id="CHEBI:61548"/>
        <dbReference type="EC" id="1.1.1.49"/>
    </reaction>
</comment>
<comment type="caution">
    <text evidence="10">The sequence shown here is derived from an EMBL/GenBank/DDBJ whole genome shotgun (WGS) entry which is preliminary data.</text>
</comment>
<feature type="binding site" evidence="7">
    <location>
        <position position="226"/>
    </location>
    <ligand>
        <name>substrate</name>
    </ligand>
</feature>
<evidence type="ECO:0000256" key="3">
    <source>
        <dbReference type="ARBA" id="ARBA00022526"/>
    </source>
</evidence>
<evidence type="ECO:0000313" key="10">
    <source>
        <dbReference type="EMBL" id="MFD2052467.1"/>
    </source>
</evidence>
<feature type="domain" description="Glucose-6-phosphate dehydrogenase NAD-binding" evidence="8">
    <location>
        <begin position="10"/>
        <end position="178"/>
    </location>
</feature>
<dbReference type="InterPro" id="IPR022675">
    <property type="entry name" value="G6P_DH_C"/>
</dbReference>
<evidence type="ECO:0000259" key="8">
    <source>
        <dbReference type="Pfam" id="PF00479"/>
    </source>
</evidence>
<keyword evidence="11" id="KW-1185">Reference proteome</keyword>
<dbReference type="Proteomes" id="UP001597349">
    <property type="component" value="Unassembled WGS sequence"/>
</dbReference>
<name>A0ABW4WA30_9HYPH</name>
<feature type="active site" description="Proton acceptor" evidence="7">
    <location>
        <position position="231"/>
    </location>
</feature>
<comment type="caution">
    <text evidence="7">Lacks conserved residue(s) required for the propagation of feature annotation.</text>
</comment>
<evidence type="ECO:0000256" key="5">
    <source>
        <dbReference type="ARBA" id="ARBA00023002"/>
    </source>
</evidence>
<protein>
    <recommendedName>
        <fullName evidence="7">Glucose-6-phosphate 1-dehydrogenase</fullName>
        <shortName evidence="7">G6PD</shortName>
        <ecNumber evidence="7">1.1.1.49</ecNumber>
    </recommendedName>
</protein>
<dbReference type="PROSITE" id="PS00069">
    <property type="entry name" value="G6P_DEHYDROGENASE"/>
    <property type="match status" value="1"/>
</dbReference>
<evidence type="ECO:0000256" key="7">
    <source>
        <dbReference type="HAMAP-Rule" id="MF_00966"/>
    </source>
</evidence>
<feature type="binding site" evidence="7">
    <location>
        <position position="207"/>
    </location>
    <ligand>
        <name>substrate</name>
    </ligand>
</feature>
<organism evidence="10 11">
    <name type="scientific">Mesorhizobium calcicola</name>
    <dbReference type="NCBI Taxonomy" id="1300310"/>
    <lineage>
        <taxon>Bacteria</taxon>
        <taxon>Pseudomonadati</taxon>
        <taxon>Pseudomonadota</taxon>
        <taxon>Alphaproteobacteria</taxon>
        <taxon>Hyphomicrobiales</taxon>
        <taxon>Phyllobacteriaceae</taxon>
        <taxon>Mesorhizobium</taxon>
    </lineage>
</organism>
<keyword evidence="6 7" id="KW-0119">Carbohydrate metabolism</keyword>
<dbReference type="SUPFAM" id="SSF51735">
    <property type="entry name" value="NAD(P)-binding Rossmann-fold domains"/>
    <property type="match status" value="1"/>
</dbReference>
<comment type="function">
    <text evidence="7">Catalyzes the oxidation of glucose 6-phosphate to 6-phosphogluconolactone.</text>
</comment>
<dbReference type="PANTHER" id="PTHR23429:SF0">
    <property type="entry name" value="GLUCOSE-6-PHOSPHATE 1-DEHYDROGENASE"/>
    <property type="match status" value="1"/>
</dbReference>
<dbReference type="PRINTS" id="PR00079">
    <property type="entry name" value="G6PDHDRGNASE"/>
</dbReference>
<gene>
    <name evidence="7 10" type="primary">zwf</name>
    <name evidence="10" type="ORF">ACFSQT_04945</name>
</gene>
<evidence type="ECO:0000256" key="6">
    <source>
        <dbReference type="ARBA" id="ARBA00023277"/>
    </source>
</evidence>
<sequence length="458" mass="51342">MSQERSDTLVLFGATGDLAHKKIFPALYQMVAKGTLTEPVIGVAFDAWDLKQLQARARDGIVNALGKIDEQVFAKFASLLRYVSGDYRDPATFEKLKSALGTAQRPLHYMAVPPTMFETVVQGLEQSGTAHGARLMVEKPFGHDLQSARWLNRVLHLVFDEQSIFRIDHYLGKEAIQNLLYFRFANSLLEPIWNRNFVESVQITMAEDFGVEGRGRFYDDVGCIRDVIENHLLNILLLLAMEPPVGRSADDLIDEKVQVLRAIRTLTRDDVVRGQFTGYLAEPGVAPNSPVETFAAVRFFVDTWRWQDVPFFIRAGKNMPVHVTEVVVRLKRPPLDVFDPIKPTDQNYVRFRIDPQVVIAIGAQRKAPGDDMIGEQVELTALDDSKGDMPPYERLIGDAMNGNGQLFTRQDASELAWRIVGPVLGDTTPPHLYEPLTWGPADVMAGFGPPNGWIDPVK</sequence>
<comment type="pathway">
    <text evidence="1 7">Carbohydrate degradation; pentose phosphate pathway; D-ribulose 5-phosphate from D-glucose 6-phosphate (oxidative stage): step 1/3.</text>
</comment>
<evidence type="ECO:0000313" key="11">
    <source>
        <dbReference type="Proteomes" id="UP001597349"/>
    </source>
</evidence>
<keyword evidence="5 7" id="KW-0560">Oxidoreductase</keyword>
<reference evidence="11" key="1">
    <citation type="journal article" date="2019" name="Int. J. Syst. Evol. Microbiol.">
        <title>The Global Catalogue of Microorganisms (GCM) 10K type strain sequencing project: providing services to taxonomists for standard genome sequencing and annotation.</title>
        <authorList>
            <consortium name="The Broad Institute Genomics Platform"/>
            <consortium name="The Broad Institute Genome Sequencing Center for Infectious Disease"/>
            <person name="Wu L."/>
            <person name="Ma J."/>
        </authorList>
    </citation>
    <scope>NUCLEOTIDE SEQUENCE [LARGE SCALE GENOMIC DNA]</scope>
    <source>
        <strain evidence="11">CGMCC 1.16226</strain>
    </source>
</reference>
<dbReference type="NCBIfam" id="TIGR00871">
    <property type="entry name" value="zwf"/>
    <property type="match status" value="1"/>
</dbReference>
<dbReference type="EMBL" id="JBHUGY010000009">
    <property type="protein sequence ID" value="MFD2052467.1"/>
    <property type="molecule type" value="Genomic_DNA"/>
</dbReference>
<dbReference type="PIRSF" id="PIRSF000110">
    <property type="entry name" value="G6PD"/>
    <property type="match status" value="1"/>
</dbReference>
<dbReference type="SUPFAM" id="SSF55347">
    <property type="entry name" value="Glyceraldehyde-3-phosphate dehydrogenase-like, C-terminal domain"/>
    <property type="match status" value="1"/>
</dbReference>
<dbReference type="RefSeq" id="WP_379017223.1">
    <property type="nucleotide sequence ID" value="NZ_JBHUGY010000009.1"/>
</dbReference>
<dbReference type="Gene3D" id="3.40.50.720">
    <property type="entry name" value="NAD(P)-binding Rossmann-like Domain"/>
    <property type="match status" value="1"/>
</dbReference>
<dbReference type="Gene3D" id="3.30.360.10">
    <property type="entry name" value="Dihydrodipicolinate Reductase, domain 2"/>
    <property type="match status" value="1"/>
</dbReference>